<name>Q69P86_ORYSJ</name>
<protein>
    <submittedName>
        <fullName evidence="1">Uncharacterized protein</fullName>
    </submittedName>
</protein>
<accession>Q69P86</accession>
<dbReference type="Proteomes" id="UP000000763">
    <property type="component" value="Chromosome 9"/>
</dbReference>
<dbReference type="EMBL" id="AP005570">
    <property type="protein sequence ID" value="BAD36148.1"/>
    <property type="molecule type" value="Genomic_DNA"/>
</dbReference>
<gene>
    <name evidence="1" type="primary">OJ1344_B01.25</name>
</gene>
<organism evidence="1 2">
    <name type="scientific">Oryza sativa subsp. japonica</name>
    <name type="common">Rice</name>
    <dbReference type="NCBI Taxonomy" id="39947"/>
    <lineage>
        <taxon>Eukaryota</taxon>
        <taxon>Viridiplantae</taxon>
        <taxon>Streptophyta</taxon>
        <taxon>Embryophyta</taxon>
        <taxon>Tracheophyta</taxon>
        <taxon>Spermatophyta</taxon>
        <taxon>Magnoliopsida</taxon>
        <taxon>Liliopsida</taxon>
        <taxon>Poales</taxon>
        <taxon>Poaceae</taxon>
        <taxon>BOP clade</taxon>
        <taxon>Oryzoideae</taxon>
        <taxon>Oryzeae</taxon>
        <taxon>Oryzinae</taxon>
        <taxon>Oryza</taxon>
        <taxon>Oryza sativa</taxon>
    </lineage>
</organism>
<reference evidence="2" key="1">
    <citation type="journal article" date="2005" name="Nature">
        <title>The map-based sequence of the rice genome.</title>
        <authorList>
            <consortium name="International rice genome sequencing project (IRGSP)"/>
            <person name="Matsumoto T."/>
            <person name="Wu J."/>
            <person name="Kanamori H."/>
            <person name="Katayose Y."/>
            <person name="Fujisawa M."/>
            <person name="Namiki N."/>
            <person name="Mizuno H."/>
            <person name="Yamamoto K."/>
            <person name="Antonio B.A."/>
            <person name="Baba T."/>
            <person name="Sakata K."/>
            <person name="Nagamura Y."/>
            <person name="Aoki H."/>
            <person name="Arikawa K."/>
            <person name="Arita K."/>
            <person name="Bito T."/>
            <person name="Chiden Y."/>
            <person name="Fujitsuka N."/>
            <person name="Fukunaka R."/>
            <person name="Hamada M."/>
            <person name="Harada C."/>
            <person name="Hayashi A."/>
            <person name="Hijishita S."/>
            <person name="Honda M."/>
            <person name="Hosokawa S."/>
            <person name="Ichikawa Y."/>
            <person name="Idonuma A."/>
            <person name="Iijima M."/>
            <person name="Ikeda M."/>
            <person name="Ikeno M."/>
            <person name="Ito K."/>
            <person name="Ito S."/>
            <person name="Ito T."/>
            <person name="Ito Y."/>
            <person name="Ito Y."/>
            <person name="Iwabuchi A."/>
            <person name="Kamiya K."/>
            <person name="Karasawa W."/>
            <person name="Kurita K."/>
            <person name="Katagiri S."/>
            <person name="Kikuta A."/>
            <person name="Kobayashi H."/>
            <person name="Kobayashi N."/>
            <person name="Machita K."/>
            <person name="Maehara T."/>
            <person name="Masukawa M."/>
            <person name="Mizubayashi T."/>
            <person name="Mukai Y."/>
            <person name="Nagasaki H."/>
            <person name="Nagata Y."/>
            <person name="Naito S."/>
            <person name="Nakashima M."/>
            <person name="Nakama Y."/>
            <person name="Nakamichi Y."/>
            <person name="Nakamura M."/>
            <person name="Meguro A."/>
            <person name="Negishi M."/>
            <person name="Ohta I."/>
            <person name="Ohta T."/>
            <person name="Okamoto M."/>
            <person name="Ono N."/>
            <person name="Saji S."/>
            <person name="Sakaguchi M."/>
            <person name="Sakai K."/>
            <person name="Shibata M."/>
            <person name="Shimokawa T."/>
            <person name="Song J."/>
            <person name="Takazaki Y."/>
            <person name="Terasawa K."/>
            <person name="Tsugane M."/>
            <person name="Tsuji K."/>
            <person name="Ueda S."/>
            <person name="Waki K."/>
            <person name="Yamagata H."/>
            <person name="Yamamoto M."/>
            <person name="Yamamoto S."/>
            <person name="Yamane H."/>
            <person name="Yoshiki S."/>
            <person name="Yoshihara R."/>
            <person name="Yukawa K."/>
            <person name="Zhong H."/>
            <person name="Yano M."/>
            <person name="Yuan Q."/>
            <person name="Ouyang S."/>
            <person name="Liu J."/>
            <person name="Jones K.M."/>
            <person name="Gansberger K."/>
            <person name="Moffat K."/>
            <person name="Hill J."/>
            <person name="Bera J."/>
            <person name="Fadrosh D."/>
            <person name="Jin S."/>
            <person name="Johri S."/>
            <person name="Kim M."/>
            <person name="Overton L."/>
            <person name="Reardon M."/>
            <person name="Tsitrin T."/>
            <person name="Vuong H."/>
            <person name="Weaver B."/>
            <person name="Ciecko A."/>
            <person name="Tallon L."/>
            <person name="Jackson J."/>
            <person name="Pai G."/>
            <person name="Aken S.V."/>
            <person name="Utterback T."/>
            <person name="Reidmuller S."/>
            <person name="Feldblyum T."/>
            <person name="Hsiao J."/>
            <person name="Zismann V."/>
            <person name="Iobst S."/>
            <person name="de Vazeille A.R."/>
            <person name="Buell C.R."/>
            <person name="Ying K."/>
            <person name="Li Y."/>
            <person name="Lu T."/>
            <person name="Huang Y."/>
            <person name="Zhao Q."/>
            <person name="Feng Q."/>
            <person name="Zhang L."/>
            <person name="Zhu J."/>
            <person name="Weng Q."/>
            <person name="Mu J."/>
            <person name="Lu Y."/>
            <person name="Fan D."/>
            <person name="Liu Y."/>
            <person name="Guan J."/>
            <person name="Zhang Y."/>
            <person name="Yu S."/>
            <person name="Liu X."/>
            <person name="Zhang Y."/>
            <person name="Hong G."/>
            <person name="Han B."/>
            <person name="Choisne N."/>
            <person name="Demange N."/>
            <person name="Orjeda G."/>
            <person name="Samain S."/>
            <person name="Cattolico L."/>
            <person name="Pelletier E."/>
            <person name="Couloux A."/>
            <person name="Segurens B."/>
            <person name="Wincker P."/>
            <person name="D'Hont A."/>
            <person name="Scarpelli C."/>
            <person name="Weissenbach J."/>
            <person name="Salanoubat M."/>
            <person name="Quetier F."/>
            <person name="Yu Y."/>
            <person name="Kim H.R."/>
            <person name="Rambo T."/>
            <person name="Currie J."/>
            <person name="Collura K."/>
            <person name="Luo M."/>
            <person name="Yang T."/>
            <person name="Ammiraju J.S.S."/>
            <person name="Engler F."/>
            <person name="Soderlund C."/>
            <person name="Wing R.A."/>
            <person name="Palmer L.E."/>
            <person name="de la Bastide M."/>
            <person name="Spiegel L."/>
            <person name="Nascimento L."/>
            <person name="Zutavern T."/>
            <person name="O'Shaughnessy A."/>
            <person name="Dike S."/>
            <person name="Dedhia N."/>
            <person name="Preston R."/>
            <person name="Balija V."/>
            <person name="McCombie W.R."/>
            <person name="Chow T."/>
            <person name="Chen H."/>
            <person name="Chung M."/>
            <person name="Chen C."/>
            <person name="Shaw J."/>
            <person name="Wu H."/>
            <person name="Hsiao K."/>
            <person name="Chao Y."/>
            <person name="Chu M."/>
            <person name="Cheng C."/>
            <person name="Hour A."/>
            <person name="Lee P."/>
            <person name="Lin S."/>
            <person name="Lin Y."/>
            <person name="Liou J."/>
            <person name="Liu S."/>
            <person name="Hsing Y."/>
            <person name="Raghuvanshi S."/>
            <person name="Mohanty A."/>
            <person name="Bharti A.K."/>
            <person name="Gaur A."/>
            <person name="Gupta V."/>
            <person name="Kumar D."/>
            <person name="Ravi V."/>
            <person name="Vij S."/>
            <person name="Kapur A."/>
            <person name="Khurana P."/>
            <person name="Khurana P."/>
            <person name="Khurana J.P."/>
            <person name="Tyagi A.K."/>
            <person name="Gaikwad K."/>
            <person name="Singh A."/>
            <person name="Dalal V."/>
            <person name="Srivastava S."/>
            <person name="Dixit A."/>
            <person name="Pal A.K."/>
            <person name="Ghazi I.A."/>
            <person name="Yadav M."/>
            <person name="Pandit A."/>
            <person name="Bhargava A."/>
            <person name="Sureshbabu K."/>
            <person name="Batra K."/>
            <person name="Sharma T.R."/>
            <person name="Mohapatra T."/>
            <person name="Singh N.K."/>
            <person name="Messing J."/>
            <person name="Nelson A.B."/>
            <person name="Fuks G."/>
            <person name="Kavchok S."/>
            <person name="Keizer G."/>
            <person name="Linton E."/>
            <person name="Llaca V."/>
            <person name="Song R."/>
            <person name="Tanyolac B."/>
            <person name="Young S."/>
            <person name="Ho-Il K."/>
            <person name="Hahn J.H."/>
            <person name="Sangsakoo G."/>
            <person name="Vanavichit A."/>
            <person name="de Mattos Luiz.A.T."/>
            <person name="Zimmer P.D."/>
            <person name="Malone G."/>
            <person name="Dellagostin O."/>
            <person name="de Oliveira A.C."/>
            <person name="Bevan M."/>
            <person name="Bancroft I."/>
            <person name="Minx P."/>
            <person name="Cordum H."/>
            <person name="Wilson R."/>
            <person name="Cheng Z."/>
            <person name="Jin W."/>
            <person name="Jiang J."/>
            <person name="Leong S.A."/>
            <person name="Iwama H."/>
            <person name="Gojobori T."/>
            <person name="Itoh T."/>
            <person name="Niimura Y."/>
            <person name="Fujii Y."/>
            <person name="Habara T."/>
            <person name="Sakai H."/>
            <person name="Sato Y."/>
            <person name="Wilson G."/>
            <person name="Kumar K."/>
            <person name="McCouch S."/>
            <person name="Juretic N."/>
            <person name="Hoen D."/>
            <person name="Wright S."/>
            <person name="Bruskiewich R."/>
            <person name="Bureau T."/>
            <person name="Miyao A."/>
            <person name="Hirochika H."/>
            <person name="Nishikawa T."/>
            <person name="Kadowaki K."/>
            <person name="Sugiura M."/>
            <person name="Burr B."/>
            <person name="Sasaki T."/>
        </authorList>
    </citation>
    <scope>NUCLEOTIDE SEQUENCE [LARGE SCALE GENOMIC DNA]</scope>
    <source>
        <strain evidence="2">cv. Nipponbare</strain>
    </source>
</reference>
<dbReference type="AlphaFoldDB" id="Q69P86"/>
<proteinExistence type="predicted"/>
<sequence>MTTEASTNLHFCSAESAIHLAFGERLPLNDTLDHCSWLTVKWHQQQLDHKPSEQLGHLPWFLSKRL</sequence>
<reference evidence="2" key="2">
    <citation type="journal article" date="2008" name="Nucleic Acids Res.">
        <title>The rice annotation project database (RAP-DB): 2008 update.</title>
        <authorList>
            <consortium name="The rice annotation project (RAP)"/>
        </authorList>
    </citation>
    <scope>GENOME REANNOTATION</scope>
    <source>
        <strain evidence="2">cv. Nipponbare</strain>
    </source>
</reference>
<evidence type="ECO:0000313" key="2">
    <source>
        <dbReference type="Proteomes" id="UP000000763"/>
    </source>
</evidence>
<evidence type="ECO:0000313" key="1">
    <source>
        <dbReference type="EMBL" id="BAD36148.1"/>
    </source>
</evidence>